<feature type="domain" description="Peptidase M20 dimerisation" evidence="11">
    <location>
        <begin position="208"/>
        <end position="313"/>
    </location>
</feature>
<evidence type="ECO:0000313" key="12">
    <source>
        <dbReference type="Ensembl" id="ENSCSAVP00000018219.1"/>
    </source>
</evidence>
<keyword evidence="13" id="KW-1185">Reference proteome</keyword>
<evidence type="ECO:0000256" key="4">
    <source>
        <dbReference type="ARBA" id="ARBA00022490"/>
    </source>
</evidence>
<dbReference type="OMA" id="MDCVETI"/>
<dbReference type="InterPro" id="IPR010159">
    <property type="entry name" value="N-acyl_aa_amidohydrolase"/>
</dbReference>
<dbReference type="FunFam" id="3.40.630.10:FF:000019">
    <property type="entry name" value="Aminoacylase 1"/>
    <property type="match status" value="1"/>
</dbReference>
<dbReference type="GO" id="GO:0046872">
    <property type="term" value="F:metal ion binding"/>
    <property type="evidence" value="ECO:0007669"/>
    <property type="project" value="UniProtKB-KW"/>
</dbReference>
<dbReference type="PANTHER" id="PTHR45892:SF1">
    <property type="entry name" value="AMINOACYLASE-1"/>
    <property type="match status" value="1"/>
</dbReference>
<evidence type="ECO:0000256" key="3">
    <source>
        <dbReference type="ARBA" id="ARBA00011913"/>
    </source>
</evidence>
<dbReference type="InterPro" id="IPR001261">
    <property type="entry name" value="ArgE/DapE_CS"/>
</dbReference>
<dbReference type="FunFam" id="1.10.150.900:FF:000001">
    <property type="entry name" value="Aminoacylase-1, putative"/>
    <property type="match status" value="1"/>
</dbReference>
<comment type="similarity">
    <text evidence="2">Belongs to the peptidase M20A family.</text>
</comment>
<proteinExistence type="inferred from homology"/>
<feature type="binding site" evidence="10">
    <location>
        <position position="107"/>
    </location>
    <ligand>
        <name>Zn(2+)</name>
        <dbReference type="ChEBI" id="CHEBI:29105"/>
        <label>1</label>
    </ligand>
</feature>
<evidence type="ECO:0000256" key="6">
    <source>
        <dbReference type="ARBA" id="ARBA00022801"/>
    </source>
</evidence>
<dbReference type="Gene3D" id="3.40.630.10">
    <property type="entry name" value="Zn peptidases"/>
    <property type="match status" value="1"/>
</dbReference>
<dbReference type="FunFam" id="3.30.70.360:FF:000005">
    <property type="entry name" value="Putative Aminoacylase-1"/>
    <property type="match status" value="1"/>
</dbReference>
<dbReference type="SUPFAM" id="SSF55031">
    <property type="entry name" value="Bacterial exopeptidase dimerisation domain"/>
    <property type="match status" value="1"/>
</dbReference>
<dbReference type="InterPro" id="IPR036264">
    <property type="entry name" value="Bact_exopeptidase_dim_dom"/>
</dbReference>
<dbReference type="Pfam" id="PF01546">
    <property type="entry name" value="Peptidase_M20"/>
    <property type="match status" value="1"/>
</dbReference>
<dbReference type="NCBIfam" id="TIGR01880">
    <property type="entry name" value="Ac-peptdase-euk"/>
    <property type="match status" value="1"/>
</dbReference>
<keyword evidence="7 10" id="KW-0862">Zinc</keyword>
<accession>H2ZKV3</accession>
<dbReference type="GeneTree" id="ENSGT00940000155631"/>
<keyword evidence="5 10" id="KW-0479">Metal-binding</keyword>
<name>H2ZKV3_CIOSA</name>
<dbReference type="PIRSF" id="PIRSF036696">
    <property type="entry name" value="ACY-1"/>
    <property type="match status" value="1"/>
</dbReference>
<organism evidence="12 13">
    <name type="scientific">Ciona savignyi</name>
    <name type="common">Pacific transparent sea squirt</name>
    <dbReference type="NCBI Taxonomy" id="51511"/>
    <lineage>
        <taxon>Eukaryota</taxon>
        <taxon>Metazoa</taxon>
        <taxon>Chordata</taxon>
        <taxon>Tunicata</taxon>
        <taxon>Ascidiacea</taxon>
        <taxon>Phlebobranchia</taxon>
        <taxon>Cionidae</taxon>
        <taxon>Ciona</taxon>
    </lineage>
</organism>
<evidence type="ECO:0000256" key="8">
    <source>
        <dbReference type="ARBA" id="ARBA00029656"/>
    </source>
</evidence>
<feature type="binding site" evidence="10">
    <location>
        <position position="169"/>
    </location>
    <ligand>
        <name>Zn(2+)</name>
        <dbReference type="ChEBI" id="CHEBI:29105"/>
        <label>1</label>
    </ligand>
</feature>
<dbReference type="InterPro" id="IPR052083">
    <property type="entry name" value="Aminoacylase-1_M20A"/>
</dbReference>
<dbReference type="EC" id="3.5.1.14" evidence="3"/>
<dbReference type="GO" id="GO:0004046">
    <property type="term" value="F:aminoacylase activity"/>
    <property type="evidence" value="ECO:0007669"/>
    <property type="project" value="UniProtKB-EC"/>
</dbReference>
<dbReference type="Gene3D" id="1.10.150.900">
    <property type="match status" value="1"/>
</dbReference>
<dbReference type="eggNOG" id="KOG2275">
    <property type="taxonomic scope" value="Eukaryota"/>
</dbReference>
<dbReference type="AlphaFoldDB" id="H2ZKV3"/>
<evidence type="ECO:0000256" key="9">
    <source>
        <dbReference type="PIRSR" id="PIRSR036696-1"/>
    </source>
</evidence>
<dbReference type="InterPro" id="IPR011650">
    <property type="entry name" value="Peptidase_M20_dimer"/>
</dbReference>
<dbReference type="Ensembl" id="ENSCSAVT00000018417.1">
    <property type="protein sequence ID" value="ENSCSAVP00000018219.1"/>
    <property type="gene ID" value="ENSCSAVG00000010713.1"/>
</dbReference>
<comment type="subcellular location">
    <subcellularLocation>
        <location evidence="1">Cytoplasm</location>
    </subcellularLocation>
</comment>
<dbReference type="PROSITE" id="PS00758">
    <property type="entry name" value="ARGE_DAPE_CPG2_1"/>
    <property type="match status" value="1"/>
</dbReference>
<dbReference type="CDD" id="cd05646">
    <property type="entry name" value="M20_AcylaseI_like"/>
    <property type="match status" value="1"/>
</dbReference>
<dbReference type="Pfam" id="PF07687">
    <property type="entry name" value="M20_dimer"/>
    <property type="match status" value="1"/>
</dbReference>
<feature type="active site" description="Proton acceptor" evidence="9">
    <location>
        <position position="141"/>
    </location>
</feature>
<evidence type="ECO:0000256" key="1">
    <source>
        <dbReference type="ARBA" id="ARBA00004496"/>
    </source>
</evidence>
<feature type="binding site" evidence="10">
    <location>
        <position position="142"/>
    </location>
    <ligand>
        <name>Zn(2+)</name>
        <dbReference type="ChEBI" id="CHEBI:29105"/>
        <label>2</label>
    </ligand>
</feature>
<dbReference type="Gene3D" id="3.30.70.360">
    <property type="match status" value="1"/>
</dbReference>
<feature type="binding site" evidence="10">
    <location>
        <position position="387"/>
    </location>
    <ligand>
        <name>Zn(2+)</name>
        <dbReference type="ChEBI" id="CHEBI:29105"/>
        <label>2</label>
    </ligand>
</feature>
<dbReference type="HOGENOM" id="CLU_021802_5_0_1"/>
<reference evidence="12" key="3">
    <citation type="submission" date="2025-09" db="UniProtKB">
        <authorList>
            <consortium name="Ensembl"/>
        </authorList>
    </citation>
    <scope>IDENTIFICATION</scope>
</reference>
<dbReference type="PANTHER" id="PTHR45892">
    <property type="entry name" value="AMINOACYLASE-1"/>
    <property type="match status" value="1"/>
</dbReference>
<reference evidence="13" key="1">
    <citation type="submission" date="2003-08" db="EMBL/GenBank/DDBJ databases">
        <authorList>
            <person name="Birren B."/>
            <person name="Nusbaum C."/>
            <person name="Abebe A."/>
            <person name="Abouelleil A."/>
            <person name="Adekoya E."/>
            <person name="Ait-zahra M."/>
            <person name="Allen N."/>
            <person name="Allen T."/>
            <person name="An P."/>
            <person name="Anderson M."/>
            <person name="Anderson S."/>
            <person name="Arachchi H."/>
            <person name="Armbruster J."/>
            <person name="Bachantsang P."/>
            <person name="Baldwin J."/>
            <person name="Barry A."/>
            <person name="Bayul T."/>
            <person name="Blitshsteyn B."/>
            <person name="Bloom T."/>
            <person name="Blye J."/>
            <person name="Boguslavskiy L."/>
            <person name="Borowsky M."/>
            <person name="Boukhgalter B."/>
            <person name="Brunache A."/>
            <person name="Butler J."/>
            <person name="Calixte N."/>
            <person name="Calvo S."/>
            <person name="Camarata J."/>
            <person name="Campo K."/>
            <person name="Chang J."/>
            <person name="Cheshatsang Y."/>
            <person name="Citroen M."/>
            <person name="Collymore A."/>
            <person name="Considine T."/>
            <person name="Cook A."/>
            <person name="Cooke P."/>
            <person name="Corum B."/>
            <person name="Cuomo C."/>
            <person name="David R."/>
            <person name="Dawoe T."/>
            <person name="Degray S."/>
            <person name="Dodge S."/>
            <person name="Dooley K."/>
            <person name="Dorje P."/>
            <person name="Dorjee K."/>
            <person name="Dorris L."/>
            <person name="Duffey N."/>
            <person name="Dupes A."/>
            <person name="Elkins T."/>
            <person name="Engels R."/>
            <person name="Erickson J."/>
            <person name="Farina A."/>
            <person name="Faro S."/>
            <person name="Ferreira P."/>
            <person name="Fischer H."/>
            <person name="Fitzgerald M."/>
            <person name="Foley K."/>
            <person name="Gage D."/>
            <person name="Galagan J."/>
            <person name="Gearin G."/>
            <person name="Gnerre S."/>
            <person name="Gnirke A."/>
            <person name="Goyette A."/>
            <person name="Graham J."/>
            <person name="Grandbois E."/>
            <person name="Gyaltsen K."/>
            <person name="Hafez N."/>
            <person name="Hagopian D."/>
            <person name="Hagos B."/>
            <person name="Hall J."/>
            <person name="Hatcher B."/>
            <person name="Heller A."/>
            <person name="Higgins H."/>
            <person name="Honan T."/>
            <person name="Horn A."/>
            <person name="Houde N."/>
            <person name="Hughes L."/>
            <person name="Hulme W."/>
            <person name="Husby E."/>
            <person name="Iliev I."/>
            <person name="Jaffe D."/>
            <person name="Jones C."/>
            <person name="Kamal M."/>
            <person name="Kamat A."/>
            <person name="Kamvysselis M."/>
            <person name="Karlsson E."/>
            <person name="Kells C."/>
            <person name="Kieu A."/>
            <person name="Kisner P."/>
            <person name="Kodira C."/>
            <person name="Kulbokas E."/>
            <person name="Labutti K."/>
            <person name="Lama D."/>
            <person name="Landers T."/>
            <person name="Leger J."/>
            <person name="Levine S."/>
            <person name="Lewis D."/>
            <person name="Lewis T."/>
            <person name="Lindblad-toh K."/>
            <person name="Liu X."/>
            <person name="Lokyitsang T."/>
            <person name="Lokyitsang Y."/>
            <person name="Lucien O."/>
            <person name="Lui A."/>
            <person name="Ma L.J."/>
            <person name="Mabbitt R."/>
            <person name="Macdonald J."/>
            <person name="Maclean C."/>
            <person name="Major J."/>
            <person name="Manning J."/>
            <person name="Marabella R."/>
            <person name="Maru K."/>
            <person name="Matthews C."/>
            <person name="Mauceli E."/>
            <person name="Mccarthy M."/>
            <person name="Mcdonough S."/>
            <person name="Mcghee T."/>
            <person name="Meldrim J."/>
            <person name="Meneus L."/>
            <person name="Mesirov J."/>
            <person name="Mihalev A."/>
            <person name="Mihova T."/>
            <person name="Mikkelsen T."/>
            <person name="Mlenga V."/>
            <person name="Moru K."/>
            <person name="Mozes J."/>
            <person name="Mulrain L."/>
            <person name="Munson G."/>
            <person name="Naylor J."/>
            <person name="Newes C."/>
            <person name="Nguyen C."/>
            <person name="Nguyen N."/>
            <person name="Nguyen T."/>
            <person name="Nicol R."/>
            <person name="Nielsen C."/>
            <person name="Nizzari M."/>
            <person name="Norbu C."/>
            <person name="Norbu N."/>
            <person name="O'donnell P."/>
            <person name="Okoawo O."/>
            <person name="O'leary S."/>
            <person name="Omotosho B."/>
            <person name="O'neill K."/>
            <person name="Osman S."/>
            <person name="Parker S."/>
            <person name="Perrin D."/>
            <person name="Phunkhang P."/>
            <person name="Piqani B."/>
            <person name="Purcell S."/>
            <person name="Rachupka T."/>
            <person name="Ramasamy U."/>
            <person name="Rameau R."/>
            <person name="Ray V."/>
            <person name="Raymond C."/>
            <person name="Retta R."/>
            <person name="Richardson S."/>
            <person name="Rise C."/>
            <person name="Rodriguez J."/>
            <person name="Rogers J."/>
            <person name="Rogov P."/>
            <person name="Rutman M."/>
            <person name="Schupbach R."/>
            <person name="Seaman C."/>
            <person name="Settipalli S."/>
            <person name="Sharpe T."/>
            <person name="Sheridan J."/>
            <person name="Sherpa N."/>
            <person name="Shi J."/>
            <person name="Smirnov S."/>
            <person name="Smith C."/>
            <person name="Sougnez C."/>
            <person name="Spencer B."/>
            <person name="Stalker J."/>
            <person name="Stange-thomann N."/>
            <person name="Stavropoulos S."/>
            <person name="Stetson K."/>
            <person name="Stone C."/>
            <person name="Stone S."/>
            <person name="Stubbs M."/>
            <person name="Talamas J."/>
            <person name="Tchuinga P."/>
            <person name="Tenzing P."/>
            <person name="Tesfaye S."/>
            <person name="Theodore J."/>
            <person name="Thoulutsang Y."/>
            <person name="Topham K."/>
            <person name="Towey S."/>
            <person name="Tsamla T."/>
            <person name="Tsomo N."/>
            <person name="Vallee D."/>
            <person name="Vassiliev H."/>
            <person name="Venkataraman V."/>
            <person name="Vinson J."/>
            <person name="Vo A."/>
            <person name="Wade C."/>
            <person name="Wang S."/>
            <person name="Wangchuk T."/>
            <person name="Wangdi T."/>
            <person name="Whittaker C."/>
            <person name="Wilkinson J."/>
            <person name="Wu Y."/>
            <person name="Wyman D."/>
            <person name="Yadav S."/>
            <person name="Yang S."/>
            <person name="Yang X."/>
            <person name="Yeager S."/>
            <person name="Yee E."/>
            <person name="Young G."/>
            <person name="Zainoun J."/>
            <person name="Zembeck L."/>
            <person name="Zimmer A."/>
            <person name="Zody M."/>
            <person name="Lander E."/>
        </authorList>
    </citation>
    <scope>NUCLEOTIDE SEQUENCE [LARGE SCALE GENOMIC DNA]</scope>
</reference>
<keyword evidence="4" id="KW-0963">Cytoplasm</keyword>
<keyword evidence="6" id="KW-0378">Hydrolase</keyword>
<dbReference type="PROSITE" id="PS00759">
    <property type="entry name" value="ARGE_DAPE_CPG2_2"/>
    <property type="match status" value="1"/>
</dbReference>
<evidence type="ECO:0000256" key="10">
    <source>
        <dbReference type="PIRSR" id="PIRSR036696-2"/>
    </source>
</evidence>
<dbReference type="GO" id="GO:0006520">
    <property type="term" value="P:amino acid metabolic process"/>
    <property type="evidence" value="ECO:0007669"/>
    <property type="project" value="InterPro"/>
</dbReference>
<sequence length="416" mass="47003">MEAVGVTKFREYLRIKTVHPNPDYEKALEFLEAYGKELGLEVKLVQKYEKKYGVILMKWPGKNPKLSSILLNSHTDVVPVYEEHWKHDAFAAVKEANGDIYGRGTQDMKCVGIQYLEAIRELKSQGVQLKRDVYVSFVPDEEIGGIKGMLAFMETEDFKTINLGLALDEGLANPMNKYSVFFGERSPLCKCLMKGHIYFPRQVQAISIRIRIKCTGDPGHGSRFIENNAGEKIRRVINFLLDFREKEKSKLKNAESCIMLGDVTTVNLTKLEGGLAYNIVPAELVATFDLRIALTVDLKEFEEKLKGWCKAAGEGVTYEFIQSRHEHCPTSKTDDSNPWWKAFTGAISNTEISVEVFPAATDSRFLRQAGYEAIGFSPMRNTPTLLHDHNEFLNEKVFLEGIQVYCSVIPALANLP</sequence>
<evidence type="ECO:0000256" key="5">
    <source>
        <dbReference type="ARBA" id="ARBA00022723"/>
    </source>
</evidence>
<comment type="cofactor">
    <cofactor evidence="10">
        <name>Zn(2+)</name>
        <dbReference type="ChEBI" id="CHEBI:29105"/>
    </cofactor>
    <text evidence="10">Binds 2 Zn(2+) ions per subunit.</text>
</comment>
<feature type="active site" evidence="9">
    <location>
        <position position="76"/>
    </location>
</feature>
<protein>
    <recommendedName>
        <fullName evidence="3">N-acyl-aliphatic-L-amino acid amidohydrolase</fullName>
        <ecNumber evidence="3">3.5.1.14</ecNumber>
    </recommendedName>
    <alternativeName>
        <fullName evidence="8">N-acyl-L-amino-acid amidohydrolase</fullName>
    </alternativeName>
</protein>
<evidence type="ECO:0000256" key="7">
    <source>
        <dbReference type="ARBA" id="ARBA00022833"/>
    </source>
</evidence>
<evidence type="ECO:0000313" key="13">
    <source>
        <dbReference type="Proteomes" id="UP000007875"/>
    </source>
</evidence>
<reference evidence="12" key="2">
    <citation type="submission" date="2025-08" db="UniProtKB">
        <authorList>
            <consortium name="Ensembl"/>
        </authorList>
    </citation>
    <scope>IDENTIFICATION</scope>
</reference>
<feature type="binding site" evidence="10">
    <location>
        <position position="74"/>
    </location>
    <ligand>
        <name>Zn(2+)</name>
        <dbReference type="ChEBI" id="CHEBI:29105"/>
        <label>1</label>
    </ligand>
</feature>
<evidence type="ECO:0000256" key="2">
    <source>
        <dbReference type="ARBA" id="ARBA00006247"/>
    </source>
</evidence>
<dbReference type="InParanoid" id="H2ZKV3"/>
<dbReference type="InterPro" id="IPR002933">
    <property type="entry name" value="Peptidase_M20"/>
</dbReference>
<dbReference type="GO" id="GO:0005737">
    <property type="term" value="C:cytoplasm"/>
    <property type="evidence" value="ECO:0007669"/>
    <property type="project" value="UniProtKB-SubCell"/>
</dbReference>
<dbReference type="Proteomes" id="UP000007875">
    <property type="component" value="Unassembled WGS sequence"/>
</dbReference>
<feature type="binding site" evidence="10">
    <location>
        <position position="107"/>
    </location>
    <ligand>
        <name>Zn(2+)</name>
        <dbReference type="ChEBI" id="CHEBI:29105"/>
        <label>2</label>
    </ligand>
</feature>
<evidence type="ECO:0000259" key="11">
    <source>
        <dbReference type="Pfam" id="PF07687"/>
    </source>
</evidence>
<dbReference type="STRING" id="51511.ENSCSAVP00000018219"/>
<dbReference type="SUPFAM" id="SSF53187">
    <property type="entry name" value="Zn-dependent exopeptidases"/>
    <property type="match status" value="1"/>
</dbReference>